<dbReference type="PANTHER" id="PTHR21666:SF270">
    <property type="entry name" value="MUREIN HYDROLASE ACTIVATOR ENVC"/>
    <property type="match status" value="1"/>
</dbReference>
<dbReference type="SUPFAM" id="SSF51261">
    <property type="entry name" value="Duplicated hybrid motif"/>
    <property type="match status" value="1"/>
</dbReference>
<dbReference type="GO" id="GO:0004222">
    <property type="term" value="F:metalloendopeptidase activity"/>
    <property type="evidence" value="ECO:0007669"/>
    <property type="project" value="TreeGrafter"/>
</dbReference>
<dbReference type="RefSeq" id="WP_246093455.1">
    <property type="nucleotide sequence ID" value="NZ_BAABLH010000005.1"/>
</dbReference>
<dbReference type="AlphaFoldDB" id="A0A543F2Q3"/>
<keyword evidence="2" id="KW-0732">Signal</keyword>
<sequence length="191" mass="19390">MMPHAAHRARRRRRFVAGLLSAVLALSGADLSGAAQAVGPAPGTGAPAPDDAASPRGTGWVWPSHPVRIAQPFVAPPHAYGPGHRGIDLRPLGGDDIVAPDAGIVAFSGPVAGRGVLTIDHGDGLVTTLEPIDSPLTAGAPVERGDVVGTVSLGGHVEPGTFHFGVRLDGEYINPLMLLGGVPRAVLLPCC</sequence>
<protein>
    <submittedName>
        <fullName evidence="4">Peptidase M23-like protein</fullName>
    </submittedName>
</protein>
<comment type="caution">
    <text evidence="4">The sequence shown here is derived from an EMBL/GenBank/DDBJ whole genome shotgun (WGS) entry which is preliminary data.</text>
</comment>
<dbReference type="EMBL" id="VFPE01000002">
    <property type="protein sequence ID" value="TQM28075.1"/>
    <property type="molecule type" value="Genomic_DNA"/>
</dbReference>
<evidence type="ECO:0000259" key="3">
    <source>
        <dbReference type="Pfam" id="PF01551"/>
    </source>
</evidence>
<evidence type="ECO:0000313" key="4">
    <source>
        <dbReference type="EMBL" id="TQM28075.1"/>
    </source>
</evidence>
<evidence type="ECO:0000256" key="1">
    <source>
        <dbReference type="SAM" id="MobiDB-lite"/>
    </source>
</evidence>
<keyword evidence="5" id="KW-1185">Reference proteome</keyword>
<accession>A0A543F2Q3</accession>
<feature type="region of interest" description="Disordered" evidence="1">
    <location>
        <begin position="35"/>
        <end position="59"/>
    </location>
</feature>
<feature type="compositionally biased region" description="Low complexity" evidence="1">
    <location>
        <begin position="35"/>
        <end position="57"/>
    </location>
</feature>
<evidence type="ECO:0000256" key="2">
    <source>
        <dbReference type="SAM" id="SignalP"/>
    </source>
</evidence>
<evidence type="ECO:0000313" key="5">
    <source>
        <dbReference type="Proteomes" id="UP000320235"/>
    </source>
</evidence>
<dbReference type="Gene3D" id="2.70.70.10">
    <property type="entry name" value="Glucose Permease (Domain IIA)"/>
    <property type="match status" value="1"/>
</dbReference>
<dbReference type="Pfam" id="PF01551">
    <property type="entry name" value="Peptidase_M23"/>
    <property type="match status" value="1"/>
</dbReference>
<dbReference type="InterPro" id="IPR011055">
    <property type="entry name" value="Dup_hybrid_motif"/>
</dbReference>
<feature type="chain" id="PRO_5038874818" evidence="2">
    <location>
        <begin position="38"/>
        <end position="191"/>
    </location>
</feature>
<dbReference type="Proteomes" id="UP000320235">
    <property type="component" value="Unassembled WGS sequence"/>
</dbReference>
<dbReference type="CDD" id="cd12797">
    <property type="entry name" value="M23_peptidase"/>
    <property type="match status" value="1"/>
</dbReference>
<name>A0A543F2Q3_9MICO</name>
<feature type="signal peptide" evidence="2">
    <location>
        <begin position="1"/>
        <end position="37"/>
    </location>
</feature>
<feature type="domain" description="M23ase beta-sheet core" evidence="3">
    <location>
        <begin position="83"/>
        <end position="175"/>
    </location>
</feature>
<reference evidence="4 5" key="1">
    <citation type="submission" date="2019-06" db="EMBL/GenBank/DDBJ databases">
        <title>Sequencing the genomes of 1000 actinobacteria strains.</title>
        <authorList>
            <person name="Klenk H.-P."/>
        </authorList>
    </citation>
    <scope>NUCLEOTIDE SEQUENCE [LARGE SCALE GENOMIC DNA]</scope>
    <source>
        <strain evidence="4 5">DSM 105492</strain>
    </source>
</reference>
<dbReference type="InterPro" id="IPR016047">
    <property type="entry name" value="M23ase_b-sheet_dom"/>
</dbReference>
<dbReference type="InterPro" id="IPR050570">
    <property type="entry name" value="Cell_wall_metabolism_enzyme"/>
</dbReference>
<proteinExistence type="predicted"/>
<dbReference type="PANTHER" id="PTHR21666">
    <property type="entry name" value="PEPTIDASE-RELATED"/>
    <property type="match status" value="1"/>
</dbReference>
<organism evidence="4 5">
    <name type="scientific">Microbacterium kyungheense</name>
    <dbReference type="NCBI Taxonomy" id="1263636"/>
    <lineage>
        <taxon>Bacteria</taxon>
        <taxon>Bacillati</taxon>
        <taxon>Actinomycetota</taxon>
        <taxon>Actinomycetes</taxon>
        <taxon>Micrococcales</taxon>
        <taxon>Microbacteriaceae</taxon>
        <taxon>Microbacterium</taxon>
    </lineage>
</organism>
<gene>
    <name evidence="4" type="ORF">FB391_2125</name>
</gene>